<reference evidence="1 2" key="1">
    <citation type="submission" date="2021-03" db="EMBL/GenBank/DDBJ databases">
        <title>Antimicrobial resistance genes in bacteria isolated from Japanese honey, and their potential for conferring macrolide and lincosamide resistance in the American foulbrood pathogen Paenibacillus larvae.</title>
        <authorList>
            <person name="Okamoto M."/>
            <person name="Kumagai M."/>
            <person name="Kanamori H."/>
            <person name="Takamatsu D."/>
        </authorList>
    </citation>
    <scope>NUCLEOTIDE SEQUENCE [LARGE SCALE GENOMIC DNA]</scope>
    <source>
        <strain evidence="1 2">J15TS10</strain>
    </source>
</reference>
<protein>
    <submittedName>
        <fullName evidence="1">Uncharacterized protein</fullName>
    </submittedName>
</protein>
<comment type="caution">
    <text evidence="1">The sequence shown here is derived from an EMBL/GenBank/DDBJ whole genome shotgun (WGS) entry which is preliminary data.</text>
</comment>
<dbReference type="Proteomes" id="UP000681290">
    <property type="component" value="Unassembled WGS sequence"/>
</dbReference>
<name>A0ABQ4ML49_9BACL</name>
<gene>
    <name evidence="1" type="ORF">J15TS10_04830</name>
</gene>
<accession>A0ABQ4ML49</accession>
<evidence type="ECO:0000313" key="1">
    <source>
        <dbReference type="EMBL" id="GIP56669.1"/>
    </source>
</evidence>
<keyword evidence="2" id="KW-1185">Reference proteome</keyword>
<organism evidence="1 2">
    <name type="scientific">Paenibacillus woosongensis</name>
    <dbReference type="NCBI Taxonomy" id="307580"/>
    <lineage>
        <taxon>Bacteria</taxon>
        <taxon>Bacillati</taxon>
        <taxon>Bacillota</taxon>
        <taxon>Bacilli</taxon>
        <taxon>Bacillales</taxon>
        <taxon>Paenibacillaceae</taxon>
        <taxon>Paenibacillus</taxon>
    </lineage>
</organism>
<dbReference type="EMBL" id="BOSM01000001">
    <property type="protein sequence ID" value="GIP56669.1"/>
    <property type="molecule type" value="Genomic_DNA"/>
</dbReference>
<sequence length="59" mass="6811">MFGPNTGIQVFSFLVELPPPDRQIAGYPAGNHIPLDCLMHYTFVQLQLYVWVLLDKYSR</sequence>
<proteinExistence type="predicted"/>
<evidence type="ECO:0000313" key="2">
    <source>
        <dbReference type="Proteomes" id="UP000681290"/>
    </source>
</evidence>